<sequence>MTDNPDLAYRENEALATDPLGLVVVLYDMLLKDLHEAVVSVSAGDVEKRSNAVRHCLLVLQELQGTLDFERGGVVAENLDRFYNFIRAKLLEGQIKASSEIFEQQITLVASIREAWQQVRRDQLATEVGSSDTAPIIPGPLVDVETTVAAHWSA</sequence>
<dbReference type="HOGENOM" id="CLU_080373_4_2_0"/>
<evidence type="ECO:0000256" key="3">
    <source>
        <dbReference type="ARBA" id="ARBA00022490"/>
    </source>
</evidence>
<dbReference type="EMBL" id="CP000360">
    <property type="protein sequence ID" value="ABF41938.1"/>
    <property type="molecule type" value="Genomic_DNA"/>
</dbReference>
<evidence type="ECO:0000256" key="5">
    <source>
        <dbReference type="ARBA" id="ARBA00023186"/>
    </source>
</evidence>
<protein>
    <submittedName>
        <fullName evidence="6">Flagellar protein FliS</fullName>
    </submittedName>
</protein>
<keyword evidence="4" id="KW-1005">Bacterial flagellum biogenesis</keyword>
<organism evidence="6 7">
    <name type="scientific">Koribacter versatilis (strain Ellin345)</name>
    <dbReference type="NCBI Taxonomy" id="204669"/>
    <lineage>
        <taxon>Bacteria</taxon>
        <taxon>Pseudomonadati</taxon>
        <taxon>Acidobacteriota</taxon>
        <taxon>Terriglobia</taxon>
        <taxon>Terriglobales</taxon>
        <taxon>Candidatus Korobacteraceae</taxon>
        <taxon>Candidatus Korobacter</taxon>
    </lineage>
</organism>
<dbReference type="GO" id="GO:0044780">
    <property type="term" value="P:bacterial-type flagellum assembly"/>
    <property type="evidence" value="ECO:0007669"/>
    <property type="project" value="InterPro"/>
</dbReference>
<dbReference type="EnsemblBacteria" id="ABF41938">
    <property type="protein sequence ID" value="ABF41938"/>
    <property type="gene ID" value="Acid345_2937"/>
</dbReference>
<evidence type="ECO:0000313" key="6">
    <source>
        <dbReference type="EMBL" id="ABF41938.1"/>
    </source>
</evidence>
<accession>Q1IMG2</accession>
<dbReference type="PANTHER" id="PTHR34773">
    <property type="entry name" value="FLAGELLAR SECRETION CHAPERONE FLIS"/>
    <property type="match status" value="1"/>
</dbReference>
<dbReference type="InterPro" id="IPR036584">
    <property type="entry name" value="FliS_sf"/>
</dbReference>
<dbReference type="SUPFAM" id="SSF101116">
    <property type="entry name" value="Flagellar export chaperone FliS"/>
    <property type="match status" value="1"/>
</dbReference>
<keyword evidence="6" id="KW-0966">Cell projection</keyword>
<dbReference type="GO" id="GO:0005829">
    <property type="term" value="C:cytosol"/>
    <property type="evidence" value="ECO:0007669"/>
    <property type="project" value="UniProtKB-SubCell"/>
</dbReference>
<evidence type="ECO:0000256" key="2">
    <source>
        <dbReference type="ARBA" id="ARBA00008787"/>
    </source>
</evidence>
<dbReference type="RefSeq" id="WP_011523739.1">
    <property type="nucleotide sequence ID" value="NC_008009.1"/>
</dbReference>
<dbReference type="Proteomes" id="UP000002432">
    <property type="component" value="Chromosome"/>
</dbReference>
<comment type="subcellular location">
    <subcellularLocation>
        <location evidence="1">Cytoplasm</location>
        <location evidence="1">Cytosol</location>
    </subcellularLocation>
</comment>
<keyword evidence="6" id="KW-0969">Cilium</keyword>
<dbReference type="GO" id="GO:0071973">
    <property type="term" value="P:bacterial-type flagellum-dependent cell motility"/>
    <property type="evidence" value="ECO:0007669"/>
    <property type="project" value="TreeGrafter"/>
</dbReference>
<dbReference type="PANTHER" id="PTHR34773:SF1">
    <property type="entry name" value="FLAGELLAR SECRETION CHAPERONE FLIS"/>
    <property type="match status" value="1"/>
</dbReference>
<evidence type="ECO:0000256" key="4">
    <source>
        <dbReference type="ARBA" id="ARBA00022795"/>
    </source>
</evidence>
<dbReference type="KEGG" id="aba:Acid345_2937"/>
<dbReference type="InterPro" id="IPR003713">
    <property type="entry name" value="FliS"/>
</dbReference>
<evidence type="ECO:0000256" key="1">
    <source>
        <dbReference type="ARBA" id="ARBA00004514"/>
    </source>
</evidence>
<comment type="similarity">
    <text evidence="2">Belongs to the FliS family.</text>
</comment>
<name>Q1IMG2_KORVE</name>
<dbReference type="OrthoDB" id="123257at2"/>
<keyword evidence="6" id="KW-0282">Flagellum</keyword>
<dbReference type="AlphaFoldDB" id="Q1IMG2"/>
<gene>
    <name evidence="6" type="ordered locus">Acid345_2937</name>
</gene>
<dbReference type="Pfam" id="PF02561">
    <property type="entry name" value="FliS"/>
    <property type="match status" value="1"/>
</dbReference>
<dbReference type="STRING" id="204669.Acid345_2937"/>
<keyword evidence="7" id="KW-1185">Reference proteome</keyword>
<proteinExistence type="inferred from homology"/>
<keyword evidence="3" id="KW-0963">Cytoplasm</keyword>
<evidence type="ECO:0000313" key="7">
    <source>
        <dbReference type="Proteomes" id="UP000002432"/>
    </source>
</evidence>
<dbReference type="Gene3D" id="1.20.120.340">
    <property type="entry name" value="Flagellar protein FliS"/>
    <property type="match status" value="1"/>
</dbReference>
<reference evidence="6 7" key="1">
    <citation type="journal article" date="2009" name="Appl. Environ. Microbiol.">
        <title>Three genomes from the phylum Acidobacteria provide insight into the lifestyles of these microorganisms in soils.</title>
        <authorList>
            <person name="Ward N.L."/>
            <person name="Challacombe J.F."/>
            <person name="Janssen P.H."/>
            <person name="Henrissat B."/>
            <person name="Coutinho P.M."/>
            <person name="Wu M."/>
            <person name="Xie G."/>
            <person name="Haft D.H."/>
            <person name="Sait M."/>
            <person name="Badger J."/>
            <person name="Barabote R.D."/>
            <person name="Bradley B."/>
            <person name="Brettin T.S."/>
            <person name="Brinkac L.M."/>
            <person name="Bruce D."/>
            <person name="Creasy T."/>
            <person name="Daugherty S.C."/>
            <person name="Davidsen T.M."/>
            <person name="DeBoy R.T."/>
            <person name="Detter J.C."/>
            <person name="Dodson R.J."/>
            <person name="Durkin A.S."/>
            <person name="Ganapathy A."/>
            <person name="Gwinn-Giglio M."/>
            <person name="Han C.S."/>
            <person name="Khouri H."/>
            <person name="Kiss H."/>
            <person name="Kothari S.P."/>
            <person name="Madupu R."/>
            <person name="Nelson K.E."/>
            <person name="Nelson W.C."/>
            <person name="Paulsen I."/>
            <person name="Penn K."/>
            <person name="Ren Q."/>
            <person name="Rosovitz M.J."/>
            <person name="Selengut J.D."/>
            <person name="Shrivastava S."/>
            <person name="Sullivan S.A."/>
            <person name="Tapia R."/>
            <person name="Thompson L.S."/>
            <person name="Watkins K.L."/>
            <person name="Yang Q."/>
            <person name="Yu C."/>
            <person name="Zafar N."/>
            <person name="Zhou L."/>
            <person name="Kuske C.R."/>
        </authorList>
    </citation>
    <scope>NUCLEOTIDE SEQUENCE [LARGE SCALE GENOMIC DNA]</scope>
    <source>
        <strain evidence="6 7">Ellin345</strain>
    </source>
</reference>
<keyword evidence="5" id="KW-0143">Chaperone</keyword>
<dbReference type="CDD" id="cd16098">
    <property type="entry name" value="FliS"/>
    <property type="match status" value="1"/>
</dbReference>
<dbReference type="eggNOG" id="COG1516">
    <property type="taxonomic scope" value="Bacteria"/>
</dbReference>